<dbReference type="Gene3D" id="1.10.10.10">
    <property type="entry name" value="Winged helix-like DNA-binding domain superfamily/Winged helix DNA-binding domain"/>
    <property type="match status" value="1"/>
</dbReference>
<dbReference type="EMBL" id="JAUSTY010000010">
    <property type="protein sequence ID" value="MDQ0166721.1"/>
    <property type="molecule type" value="Genomic_DNA"/>
</dbReference>
<dbReference type="CDD" id="cd17574">
    <property type="entry name" value="REC_OmpR"/>
    <property type="match status" value="1"/>
</dbReference>
<feature type="DNA-binding region" description="OmpR/PhoB-type" evidence="8">
    <location>
        <begin position="130"/>
        <end position="229"/>
    </location>
</feature>
<dbReference type="Gene3D" id="6.10.250.690">
    <property type="match status" value="1"/>
</dbReference>
<dbReference type="CDD" id="cd00383">
    <property type="entry name" value="trans_reg_C"/>
    <property type="match status" value="1"/>
</dbReference>
<evidence type="ECO:0000256" key="6">
    <source>
        <dbReference type="ARBA" id="ARBA00023163"/>
    </source>
</evidence>
<evidence type="ECO:0000259" key="10">
    <source>
        <dbReference type="PROSITE" id="PS51755"/>
    </source>
</evidence>
<evidence type="ECO:0000256" key="2">
    <source>
        <dbReference type="ARBA" id="ARBA00022553"/>
    </source>
</evidence>
<evidence type="ECO:0000259" key="9">
    <source>
        <dbReference type="PROSITE" id="PS50110"/>
    </source>
</evidence>
<dbReference type="SUPFAM" id="SSF46894">
    <property type="entry name" value="C-terminal effector domain of the bipartite response regulators"/>
    <property type="match status" value="1"/>
</dbReference>
<dbReference type="Gene3D" id="3.40.50.2300">
    <property type="match status" value="1"/>
</dbReference>
<dbReference type="Pfam" id="PF00486">
    <property type="entry name" value="Trans_reg_C"/>
    <property type="match status" value="1"/>
</dbReference>
<dbReference type="Pfam" id="PF00072">
    <property type="entry name" value="Response_reg"/>
    <property type="match status" value="1"/>
</dbReference>
<feature type="domain" description="OmpR/PhoB-type" evidence="10">
    <location>
        <begin position="130"/>
        <end position="229"/>
    </location>
</feature>
<dbReference type="Proteomes" id="UP001235840">
    <property type="component" value="Unassembled WGS sequence"/>
</dbReference>
<dbReference type="InterPro" id="IPR016032">
    <property type="entry name" value="Sig_transdc_resp-reg_C-effctor"/>
</dbReference>
<organism evidence="11 12">
    <name type="scientific">Caldalkalibacillus horti</name>
    <dbReference type="NCBI Taxonomy" id="77523"/>
    <lineage>
        <taxon>Bacteria</taxon>
        <taxon>Bacillati</taxon>
        <taxon>Bacillota</taxon>
        <taxon>Bacilli</taxon>
        <taxon>Bacillales</taxon>
        <taxon>Bacillaceae</taxon>
        <taxon>Caldalkalibacillus</taxon>
    </lineage>
</organism>
<protein>
    <submittedName>
        <fullName evidence="11">DNA-binding response OmpR family regulator</fullName>
    </submittedName>
</protein>
<dbReference type="GO" id="GO:0003677">
    <property type="term" value="F:DNA binding"/>
    <property type="evidence" value="ECO:0007669"/>
    <property type="project" value="UniProtKB-KW"/>
</dbReference>
<dbReference type="PROSITE" id="PS50110">
    <property type="entry name" value="RESPONSE_REGULATORY"/>
    <property type="match status" value="1"/>
</dbReference>
<dbReference type="SMART" id="SM00448">
    <property type="entry name" value="REC"/>
    <property type="match status" value="1"/>
</dbReference>
<evidence type="ECO:0000256" key="5">
    <source>
        <dbReference type="ARBA" id="ARBA00023125"/>
    </source>
</evidence>
<evidence type="ECO:0000256" key="3">
    <source>
        <dbReference type="ARBA" id="ARBA00023012"/>
    </source>
</evidence>
<dbReference type="InterPro" id="IPR036388">
    <property type="entry name" value="WH-like_DNA-bd_sf"/>
</dbReference>
<feature type="domain" description="Response regulatory" evidence="9">
    <location>
        <begin position="3"/>
        <end position="116"/>
    </location>
</feature>
<evidence type="ECO:0000256" key="8">
    <source>
        <dbReference type="PROSITE-ProRule" id="PRU01091"/>
    </source>
</evidence>
<keyword evidence="2 7" id="KW-0597">Phosphoprotein</keyword>
<accession>A0ABT9W0I7</accession>
<proteinExistence type="predicted"/>
<evidence type="ECO:0000256" key="1">
    <source>
        <dbReference type="ARBA" id="ARBA00004496"/>
    </source>
</evidence>
<comment type="caution">
    <text evidence="11">The sequence shown here is derived from an EMBL/GenBank/DDBJ whole genome shotgun (WGS) entry which is preliminary data.</text>
</comment>
<sequence>MNSILVVEDNEDLNLALKEALELADYQVTSAYTGTDALKELEKNPYDLILLDIMLPYKSGDEVLKQLRTNSTVPVIMISAKDLVGTKVDLLKLGADDYITKPFDLDEVVARVASNIRRSQYIQGNQLDQNQLYGYKSLTLNAETKSVTVHTTELELTAKEYMILELLLKSKGKVFSKANLYESVWQEDYFGDDNVIKTHVSNLRNKLKKVSPEEDYIETVWGMGYRLYKD</sequence>
<gene>
    <name evidence="11" type="ORF">J2S11_002637</name>
</gene>
<evidence type="ECO:0000313" key="12">
    <source>
        <dbReference type="Proteomes" id="UP001235840"/>
    </source>
</evidence>
<evidence type="ECO:0000256" key="4">
    <source>
        <dbReference type="ARBA" id="ARBA00023015"/>
    </source>
</evidence>
<dbReference type="InterPro" id="IPR011006">
    <property type="entry name" value="CheY-like_superfamily"/>
</dbReference>
<reference evidence="11 12" key="1">
    <citation type="submission" date="2023-07" db="EMBL/GenBank/DDBJ databases">
        <title>Genomic Encyclopedia of Type Strains, Phase IV (KMG-IV): sequencing the most valuable type-strain genomes for metagenomic binning, comparative biology and taxonomic classification.</title>
        <authorList>
            <person name="Goeker M."/>
        </authorList>
    </citation>
    <scope>NUCLEOTIDE SEQUENCE [LARGE SCALE GENOMIC DNA]</scope>
    <source>
        <strain evidence="11 12">DSM 12751</strain>
    </source>
</reference>
<name>A0ABT9W0I7_9BACI</name>
<dbReference type="InterPro" id="IPR039420">
    <property type="entry name" value="WalR-like"/>
</dbReference>
<dbReference type="PROSITE" id="PS51755">
    <property type="entry name" value="OMPR_PHOB"/>
    <property type="match status" value="1"/>
</dbReference>
<keyword evidence="12" id="KW-1185">Reference proteome</keyword>
<keyword evidence="6" id="KW-0804">Transcription</keyword>
<dbReference type="PANTHER" id="PTHR48111">
    <property type="entry name" value="REGULATOR OF RPOS"/>
    <property type="match status" value="1"/>
</dbReference>
<dbReference type="SUPFAM" id="SSF52172">
    <property type="entry name" value="CheY-like"/>
    <property type="match status" value="1"/>
</dbReference>
<keyword evidence="4" id="KW-0805">Transcription regulation</keyword>
<dbReference type="RefSeq" id="WP_307395148.1">
    <property type="nucleotide sequence ID" value="NZ_BAAADK010000047.1"/>
</dbReference>
<dbReference type="PANTHER" id="PTHR48111:SF2">
    <property type="entry name" value="RESPONSE REGULATOR SAER"/>
    <property type="match status" value="1"/>
</dbReference>
<dbReference type="SMART" id="SM00862">
    <property type="entry name" value="Trans_reg_C"/>
    <property type="match status" value="1"/>
</dbReference>
<feature type="modified residue" description="4-aspartylphosphate" evidence="7">
    <location>
        <position position="52"/>
    </location>
</feature>
<keyword evidence="3" id="KW-0902">Two-component regulatory system</keyword>
<dbReference type="InterPro" id="IPR001867">
    <property type="entry name" value="OmpR/PhoB-type_DNA-bd"/>
</dbReference>
<comment type="subcellular location">
    <subcellularLocation>
        <location evidence="1">Cytoplasm</location>
    </subcellularLocation>
</comment>
<evidence type="ECO:0000313" key="11">
    <source>
        <dbReference type="EMBL" id="MDQ0166721.1"/>
    </source>
</evidence>
<dbReference type="InterPro" id="IPR001789">
    <property type="entry name" value="Sig_transdc_resp-reg_receiver"/>
</dbReference>
<evidence type="ECO:0000256" key="7">
    <source>
        <dbReference type="PROSITE-ProRule" id="PRU00169"/>
    </source>
</evidence>
<keyword evidence="5 8" id="KW-0238">DNA-binding</keyword>